<dbReference type="SFLD" id="SFLDS00003">
    <property type="entry name" value="Haloacid_Dehalogenase"/>
    <property type="match status" value="1"/>
</dbReference>
<dbReference type="InterPro" id="IPR023198">
    <property type="entry name" value="PGP-like_dom2"/>
</dbReference>
<dbReference type="SFLD" id="SFLDG01129">
    <property type="entry name" value="C1.5:_HAD__Beta-PGM__Phosphata"/>
    <property type="match status" value="1"/>
</dbReference>
<dbReference type="PRINTS" id="PR00413">
    <property type="entry name" value="HADHALOGNASE"/>
</dbReference>
<dbReference type="RefSeq" id="WP_264851171.1">
    <property type="nucleotide sequence ID" value="NZ_BRXR01000001.1"/>
</dbReference>
<dbReference type="PANTHER" id="PTHR47478">
    <property type="match status" value="1"/>
</dbReference>
<dbReference type="InterPro" id="IPR036412">
    <property type="entry name" value="HAD-like_sf"/>
</dbReference>
<name>A0ABQ5N9J3_9CLOT</name>
<sequence>MNYEIIIFDADETLFDFNKSERTAFKNAMLDFKIEYDDNHHLKIYHEINKAIWKEFEEGLISQEKLKVERFRRLSEKLNAEFDEVEFSKVYMKHLGDACFLFEESEALVESLHKDYRLVIVTNGLKEVQTNRIKRSSIARYFEDVVISDEVKVAKPDPRIFEIALNNLKHTDKSKVLVVGDSLTSDIRGGINLGVDTCWYNPGRLTNETEIKPSFEISSLMELKQIL</sequence>
<reference evidence="1 2" key="1">
    <citation type="journal article" date="2024" name="Int. J. Syst. Evol. Microbiol.">
        <title>Clostridium omnivorum sp. nov., isolated from anoxic soil under the treatment of reductive soil disinfestation.</title>
        <authorList>
            <person name="Ueki A."/>
            <person name="Tonouchi A."/>
            <person name="Kaku N."/>
            <person name="Honma S."/>
            <person name="Ueki K."/>
        </authorList>
    </citation>
    <scope>NUCLEOTIDE SEQUENCE [LARGE SCALE GENOMIC DNA]</scope>
    <source>
        <strain evidence="1 2">E14</strain>
    </source>
</reference>
<proteinExistence type="predicted"/>
<dbReference type="InterPro" id="IPR023214">
    <property type="entry name" value="HAD_sf"/>
</dbReference>
<dbReference type="Pfam" id="PF00702">
    <property type="entry name" value="Hydrolase"/>
    <property type="match status" value="1"/>
</dbReference>
<dbReference type="EMBL" id="BRXR01000001">
    <property type="protein sequence ID" value="GLC31847.1"/>
    <property type="molecule type" value="Genomic_DNA"/>
</dbReference>
<dbReference type="SFLD" id="SFLDG01135">
    <property type="entry name" value="C1.5.6:_HAD__Beta-PGM__Phospha"/>
    <property type="match status" value="1"/>
</dbReference>
<dbReference type="Gene3D" id="3.40.50.1000">
    <property type="entry name" value="HAD superfamily/HAD-like"/>
    <property type="match status" value="1"/>
</dbReference>
<dbReference type="InterPro" id="IPR011951">
    <property type="entry name" value="HAD-SF_hydro_IA_YjjG/PynA"/>
</dbReference>
<dbReference type="Gene3D" id="1.10.150.240">
    <property type="entry name" value="Putative phosphatase, domain 2"/>
    <property type="match status" value="1"/>
</dbReference>
<dbReference type="NCBIfam" id="TIGR02254">
    <property type="entry name" value="YjjG_YfnB"/>
    <property type="match status" value="1"/>
</dbReference>
<dbReference type="NCBIfam" id="TIGR01549">
    <property type="entry name" value="HAD-SF-IA-v1"/>
    <property type="match status" value="1"/>
</dbReference>
<dbReference type="PANTHER" id="PTHR47478:SF1">
    <property type="entry name" value="PYRIMIDINE 5'-NUCLEOTIDASE YJJG"/>
    <property type="match status" value="1"/>
</dbReference>
<evidence type="ECO:0000313" key="2">
    <source>
        <dbReference type="Proteomes" id="UP001208567"/>
    </source>
</evidence>
<protein>
    <submittedName>
        <fullName evidence="1">Haloacid dehalogenase</fullName>
    </submittedName>
</protein>
<dbReference type="SUPFAM" id="SSF56784">
    <property type="entry name" value="HAD-like"/>
    <property type="match status" value="1"/>
</dbReference>
<comment type="caution">
    <text evidence="1">The sequence shown here is derived from an EMBL/GenBank/DDBJ whole genome shotgun (WGS) entry which is preliminary data.</text>
</comment>
<keyword evidence="2" id="KW-1185">Reference proteome</keyword>
<dbReference type="Proteomes" id="UP001208567">
    <property type="component" value="Unassembled WGS sequence"/>
</dbReference>
<evidence type="ECO:0000313" key="1">
    <source>
        <dbReference type="EMBL" id="GLC31847.1"/>
    </source>
</evidence>
<dbReference type="InterPro" id="IPR052550">
    <property type="entry name" value="Pyrimidine_5'-ntase_YjjG"/>
</dbReference>
<accession>A0ABQ5N9J3</accession>
<dbReference type="NCBIfam" id="NF006976">
    <property type="entry name" value="PRK09449.1"/>
    <property type="match status" value="1"/>
</dbReference>
<gene>
    <name evidence="1" type="ORF">bsdE14_32570</name>
</gene>
<dbReference type="InterPro" id="IPR006439">
    <property type="entry name" value="HAD-SF_hydro_IA"/>
</dbReference>
<organism evidence="1 2">
    <name type="scientific">Clostridium omnivorum</name>
    <dbReference type="NCBI Taxonomy" id="1604902"/>
    <lineage>
        <taxon>Bacteria</taxon>
        <taxon>Bacillati</taxon>
        <taxon>Bacillota</taxon>
        <taxon>Clostridia</taxon>
        <taxon>Eubacteriales</taxon>
        <taxon>Clostridiaceae</taxon>
        <taxon>Clostridium</taxon>
    </lineage>
</organism>
<dbReference type="NCBIfam" id="TIGR01509">
    <property type="entry name" value="HAD-SF-IA-v3"/>
    <property type="match status" value="1"/>
</dbReference>